<evidence type="ECO:0000313" key="1">
    <source>
        <dbReference type="EMBL" id="MBM5571587.1"/>
    </source>
</evidence>
<comment type="caution">
    <text evidence="1">The sequence shown here is derived from an EMBL/GenBank/DDBJ whole genome shotgun (WGS) entry which is preliminary data.</text>
</comment>
<dbReference type="Proteomes" id="UP001195660">
    <property type="component" value="Unassembled WGS sequence"/>
</dbReference>
<evidence type="ECO:0000313" key="2">
    <source>
        <dbReference type="Proteomes" id="UP001195660"/>
    </source>
</evidence>
<sequence length="247" mass="28339">MFTYSQLYRYDWRLAGKAPVARPSVVDTLKNMGHFPKKEEWITGRKGAFESFASNLDAGYLVVGELSQFKVWDWSVPTEYRFSMACHPDWPHTNELRGAFDFFPYESIWNASEYFDLYGVSKYPALVVYGRSLQVAIGGTEWLAFNPAIALSLGWSLSEDGLFRWINSAGKTMVESIWWQDGPMDRQPPKNNELTGEGWLVVVSQEAQLSILHHCSPIVFMRAVKRCFNDNNESFNDFSIDTLAWTN</sequence>
<dbReference type="EMBL" id="WOFE01000003">
    <property type="protein sequence ID" value="MBM5571587.1"/>
    <property type="molecule type" value="Genomic_DNA"/>
</dbReference>
<dbReference type="RefSeq" id="WP_203570923.1">
    <property type="nucleotide sequence ID" value="NZ_WOFE01000003.1"/>
</dbReference>
<organism evidence="1 2">
    <name type="scientific">Deefgea chitinilytica</name>
    <dbReference type="NCBI Taxonomy" id="570276"/>
    <lineage>
        <taxon>Bacteria</taxon>
        <taxon>Pseudomonadati</taxon>
        <taxon>Pseudomonadota</taxon>
        <taxon>Betaproteobacteria</taxon>
        <taxon>Neisseriales</taxon>
        <taxon>Chitinibacteraceae</taxon>
        <taxon>Deefgea</taxon>
    </lineage>
</organism>
<proteinExistence type="predicted"/>
<protein>
    <submittedName>
        <fullName evidence="1">Uncharacterized protein</fullName>
    </submittedName>
</protein>
<gene>
    <name evidence="1" type="ORF">GM173_08330</name>
</gene>
<reference evidence="1 2" key="1">
    <citation type="submission" date="2019-11" db="EMBL/GenBank/DDBJ databases">
        <title>Novel Deefgea species.</title>
        <authorList>
            <person name="Han J.-H."/>
        </authorList>
    </citation>
    <scope>NUCLEOTIDE SEQUENCE [LARGE SCALE GENOMIC DNA]</scope>
    <source>
        <strain evidence="1 2">LMG 24817</strain>
    </source>
</reference>
<keyword evidence="2" id="KW-1185">Reference proteome</keyword>
<name>A0ABS2CBY0_9NEIS</name>
<accession>A0ABS2CBY0</accession>